<feature type="region of interest" description="Disordered" evidence="1">
    <location>
        <begin position="87"/>
        <end position="148"/>
    </location>
</feature>
<reference evidence="2" key="1">
    <citation type="submission" date="2023-10" db="EMBL/GenBank/DDBJ databases">
        <authorList>
            <person name="Chen Y."/>
            <person name="Shah S."/>
            <person name="Dougan E. K."/>
            <person name="Thang M."/>
            <person name="Chan C."/>
        </authorList>
    </citation>
    <scope>NUCLEOTIDE SEQUENCE [LARGE SCALE GENOMIC DNA]</scope>
</reference>
<proteinExistence type="predicted"/>
<evidence type="ECO:0000313" key="3">
    <source>
        <dbReference type="Proteomes" id="UP001189429"/>
    </source>
</evidence>
<dbReference type="EMBL" id="CAUYUJ010016322">
    <property type="protein sequence ID" value="CAK0864008.1"/>
    <property type="molecule type" value="Genomic_DNA"/>
</dbReference>
<feature type="compositionally biased region" description="Low complexity" evidence="1">
    <location>
        <begin position="51"/>
        <end position="66"/>
    </location>
</feature>
<sequence>MSALRTGAHRSMALQGTRRRAEASGNAGALHGDLERQALQLRSMLAASRPAAAAPARASRAATATAHGKVGEGPRVEELLLMRRLLAEKLEERHTPSEPESSGPRMRASKMAERSVSSSEEVSGWSRRSTASQSMSLSPPESPMPVARVLVKDGLAYVVR</sequence>
<gene>
    <name evidence="2" type="ORF">PCOR1329_LOCUS52003</name>
</gene>
<organism evidence="2 3">
    <name type="scientific">Prorocentrum cordatum</name>
    <dbReference type="NCBI Taxonomy" id="2364126"/>
    <lineage>
        <taxon>Eukaryota</taxon>
        <taxon>Sar</taxon>
        <taxon>Alveolata</taxon>
        <taxon>Dinophyceae</taxon>
        <taxon>Prorocentrales</taxon>
        <taxon>Prorocentraceae</taxon>
        <taxon>Prorocentrum</taxon>
    </lineage>
</organism>
<feature type="region of interest" description="Disordered" evidence="1">
    <location>
        <begin position="1"/>
        <end position="29"/>
    </location>
</feature>
<keyword evidence="3" id="KW-1185">Reference proteome</keyword>
<accession>A0ABN9UVS7</accession>
<name>A0ABN9UVS7_9DINO</name>
<comment type="caution">
    <text evidence="2">The sequence shown here is derived from an EMBL/GenBank/DDBJ whole genome shotgun (WGS) entry which is preliminary data.</text>
</comment>
<feature type="compositionally biased region" description="Low complexity" evidence="1">
    <location>
        <begin position="114"/>
        <end position="139"/>
    </location>
</feature>
<dbReference type="Proteomes" id="UP001189429">
    <property type="component" value="Unassembled WGS sequence"/>
</dbReference>
<protein>
    <submittedName>
        <fullName evidence="2">Uncharacterized protein</fullName>
    </submittedName>
</protein>
<evidence type="ECO:0000313" key="2">
    <source>
        <dbReference type="EMBL" id="CAK0864008.1"/>
    </source>
</evidence>
<feature type="compositionally biased region" description="Basic and acidic residues" evidence="1">
    <location>
        <begin position="87"/>
        <end position="97"/>
    </location>
</feature>
<evidence type="ECO:0000256" key="1">
    <source>
        <dbReference type="SAM" id="MobiDB-lite"/>
    </source>
</evidence>
<feature type="region of interest" description="Disordered" evidence="1">
    <location>
        <begin position="51"/>
        <end position="70"/>
    </location>
</feature>